<keyword evidence="3" id="KW-1185">Reference proteome</keyword>
<name>A0ABT0G2K2_9ACTN</name>
<reference evidence="2 3" key="1">
    <citation type="submission" date="2022-04" db="EMBL/GenBank/DDBJ databases">
        <title>Genome draft of Actinomadura sp. ATCC 31491.</title>
        <authorList>
            <person name="Shi X."/>
            <person name="Du Y."/>
        </authorList>
    </citation>
    <scope>NUCLEOTIDE SEQUENCE [LARGE SCALE GENOMIC DNA]</scope>
    <source>
        <strain evidence="2 3">ATCC 31491</strain>
    </source>
</reference>
<sequence length="145" mass="15007">MKAAGGTLAVALALAVAGCSSPAWNDRDYELKAAASAGTAASAVGAARLAVAGGDRLTRPYLKVVLTGAAEQVQGVNDQFGGVQPPSERAQELGEALLRVTERAEKTVSGLLVQVRRDRVRDPGAAVRDLAAIGESLRRFEDEHG</sequence>
<protein>
    <recommendedName>
        <fullName evidence="4">Lipoprotein</fullName>
    </recommendedName>
</protein>
<organism evidence="2 3">
    <name type="scientific">Actinomadura luzonensis</name>
    <dbReference type="NCBI Taxonomy" id="2805427"/>
    <lineage>
        <taxon>Bacteria</taxon>
        <taxon>Bacillati</taxon>
        <taxon>Actinomycetota</taxon>
        <taxon>Actinomycetes</taxon>
        <taxon>Streptosporangiales</taxon>
        <taxon>Thermomonosporaceae</taxon>
        <taxon>Actinomadura</taxon>
    </lineage>
</organism>
<evidence type="ECO:0000313" key="2">
    <source>
        <dbReference type="EMBL" id="MCK2218828.1"/>
    </source>
</evidence>
<keyword evidence="1" id="KW-0732">Signal</keyword>
<feature type="signal peptide" evidence="1">
    <location>
        <begin position="1"/>
        <end position="25"/>
    </location>
</feature>
<feature type="chain" id="PRO_5046505788" description="Lipoprotein" evidence="1">
    <location>
        <begin position="26"/>
        <end position="145"/>
    </location>
</feature>
<evidence type="ECO:0000256" key="1">
    <source>
        <dbReference type="SAM" id="SignalP"/>
    </source>
</evidence>
<proteinExistence type="predicted"/>
<dbReference type="RefSeq" id="WP_242377358.1">
    <property type="nucleotide sequence ID" value="NZ_JAKRKC020000002.1"/>
</dbReference>
<dbReference type="Proteomes" id="UP001317259">
    <property type="component" value="Unassembled WGS sequence"/>
</dbReference>
<comment type="caution">
    <text evidence="2">The sequence shown here is derived from an EMBL/GenBank/DDBJ whole genome shotgun (WGS) entry which is preliminary data.</text>
</comment>
<accession>A0ABT0G2K2</accession>
<dbReference type="PROSITE" id="PS51257">
    <property type="entry name" value="PROKAR_LIPOPROTEIN"/>
    <property type="match status" value="1"/>
</dbReference>
<evidence type="ECO:0000313" key="3">
    <source>
        <dbReference type="Proteomes" id="UP001317259"/>
    </source>
</evidence>
<gene>
    <name evidence="2" type="ORF">MF672_034300</name>
</gene>
<evidence type="ECO:0008006" key="4">
    <source>
        <dbReference type="Google" id="ProtNLM"/>
    </source>
</evidence>
<dbReference type="EMBL" id="JAKRKC020000002">
    <property type="protein sequence ID" value="MCK2218828.1"/>
    <property type="molecule type" value="Genomic_DNA"/>
</dbReference>